<keyword evidence="1" id="KW-1133">Transmembrane helix</keyword>
<keyword evidence="1" id="KW-0472">Membrane</keyword>
<evidence type="ECO:0000313" key="3">
    <source>
        <dbReference type="Proteomes" id="UP001177003"/>
    </source>
</evidence>
<sequence length="191" mass="21618">MEEKRVLEGPVEEVSRLLEGEGMRRKVVEDDFKWLLQNGVFQVVEKAVECANVSLGLRCMKAACITAGVEGGKQVIREQISTEKFMSDEPSTLLEHTQVMHENVKFLLENDFASYLHLGELDMEGLRQLWSDLDAEDLYSSGWTAFLGVTFRSSYLMVPSAWFFCFFFVTTAIFPCVVLFGALYGGSSTRR</sequence>
<reference evidence="2" key="1">
    <citation type="submission" date="2023-04" db="EMBL/GenBank/DDBJ databases">
        <authorList>
            <person name="Vijverberg K."/>
            <person name="Xiong W."/>
            <person name="Schranz E."/>
        </authorList>
    </citation>
    <scope>NUCLEOTIDE SEQUENCE</scope>
</reference>
<gene>
    <name evidence="2" type="ORF">LSALG_LOCUS11689</name>
</gene>
<keyword evidence="1" id="KW-0812">Transmembrane</keyword>
<evidence type="ECO:0000256" key="1">
    <source>
        <dbReference type="SAM" id="Phobius"/>
    </source>
</evidence>
<name>A0AA35VM13_LACSI</name>
<feature type="transmembrane region" description="Helical" evidence="1">
    <location>
        <begin position="161"/>
        <end position="185"/>
    </location>
</feature>
<accession>A0AA35VM13</accession>
<protein>
    <submittedName>
        <fullName evidence="2">Uncharacterized protein</fullName>
    </submittedName>
</protein>
<evidence type="ECO:0000313" key="2">
    <source>
        <dbReference type="EMBL" id="CAI9271418.1"/>
    </source>
</evidence>
<dbReference type="AlphaFoldDB" id="A0AA35VM13"/>
<proteinExistence type="predicted"/>
<keyword evidence="3" id="KW-1185">Reference proteome</keyword>
<organism evidence="2 3">
    <name type="scientific">Lactuca saligna</name>
    <name type="common">Willowleaf lettuce</name>
    <dbReference type="NCBI Taxonomy" id="75948"/>
    <lineage>
        <taxon>Eukaryota</taxon>
        <taxon>Viridiplantae</taxon>
        <taxon>Streptophyta</taxon>
        <taxon>Embryophyta</taxon>
        <taxon>Tracheophyta</taxon>
        <taxon>Spermatophyta</taxon>
        <taxon>Magnoliopsida</taxon>
        <taxon>eudicotyledons</taxon>
        <taxon>Gunneridae</taxon>
        <taxon>Pentapetalae</taxon>
        <taxon>asterids</taxon>
        <taxon>campanulids</taxon>
        <taxon>Asterales</taxon>
        <taxon>Asteraceae</taxon>
        <taxon>Cichorioideae</taxon>
        <taxon>Cichorieae</taxon>
        <taxon>Lactucinae</taxon>
        <taxon>Lactuca</taxon>
    </lineage>
</organism>
<dbReference type="Proteomes" id="UP001177003">
    <property type="component" value="Chromosome 2"/>
</dbReference>
<dbReference type="EMBL" id="OX465078">
    <property type="protein sequence ID" value="CAI9271418.1"/>
    <property type="molecule type" value="Genomic_DNA"/>
</dbReference>